<feature type="disulfide bond" evidence="21">
    <location>
        <begin position="221"/>
        <end position="253"/>
    </location>
</feature>
<feature type="disulfide bond" evidence="21">
    <location>
        <begin position="143"/>
        <end position="341"/>
    </location>
</feature>
<evidence type="ECO:0000256" key="18">
    <source>
        <dbReference type="PIRSR" id="PIRSR600823-2"/>
    </source>
</evidence>
<dbReference type="GO" id="GO:0042744">
    <property type="term" value="P:hydrogen peroxide catabolic process"/>
    <property type="evidence" value="ECO:0007669"/>
    <property type="project" value="UniProtKB-KW"/>
</dbReference>
<feature type="binding site" evidence="19">
    <location>
        <position position="96"/>
    </location>
    <ligand>
        <name>Ca(2+)</name>
        <dbReference type="ChEBI" id="CHEBI:29108"/>
        <label>1</label>
    </ligand>
</feature>
<gene>
    <name evidence="24" type="ORF">LITE_LOCUS43880</name>
</gene>
<comment type="cofactor">
    <cofactor evidence="19 22">
        <name>heme b</name>
        <dbReference type="ChEBI" id="CHEBI:60344"/>
    </cofactor>
    <text evidence="19 22">Binds 1 heme b (iron(II)-protoporphyrin IX) group per subunit.</text>
</comment>
<organism evidence="24 25">
    <name type="scientific">Linum tenue</name>
    <dbReference type="NCBI Taxonomy" id="586396"/>
    <lineage>
        <taxon>Eukaryota</taxon>
        <taxon>Viridiplantae</taxon>
        <taxon>Streptophyta</taxon>
        <taxon>Embryophyta</taxon>
        <taxon>Tracheophyta</taxon>
        <taxon>Spermatophyta</taxon>
        <taxon>Magnoliopsida</taxon>
        <taxon>eudicotyledons</taxon>
        <taxon>Gunneridae</taxon>
        <taxon>Pentapetalae</taxon>
        <taxon>rosids</taxon>
        <taxon>fabids</taxon>
        <taxon>Malpighiales</taxon>
        <taxon>Linaceae</taxon>
        <taxon>Linum</taxon>
    </lineage>
</organism>
<keyword evidence="11 19" id="KW-0106">Calcium</keyword>
<evidence type="ECO:0000313" key="25">
    <source>
        <dbReference type="Proteomes" id="UP001154282"/>
    </source>
</evidence>
<evidence type="ECO:0000256" key="15">
    <source>
        <dbReference type="ARBA" id="ARBA00023180"/>
    </source>
</evidence>
<evidence type="ECO:0000256" key="19">
    <source>
        <dbReference type="PIRSR" id="PIRSR600823-3"/>
    </source>
</evidence>
<evidence type="ECO:0000313" key="24">
    <source>
        <dbReference type="EMBL" id="CAI0546220.1"/>
    </source>
</evidence>
<dbReference type="GO" id="GO:0006979">
    <property type="term" value="P:response to oxidative stress"/>
    <property type="evidence" value="ECO:0007669"/>
    <property type="project" value="UniProtKB-UniRule"/>
</dbReference>
<dbReference type="SUPFAM" id="SSF48113">
    <property type="entry name" value="Heme-dependent peroxidases"/>
    <property type="match status" value="1"/>
</dbReference>
<dbReference type="PANTHER" id="PTHR31235">
    <property type="entry name" value="PEROXIDASE 25-RELATED"/>
    <property type="match status" value="1"/>
</dbReference>
<dbReference type="AlphaFoldDB" id="A0AAV0QL45"/>
<feature type="signal peptide" evidence="22">
    <location>
        <begin position="1"/>
        <end position="25"/>
    </location>
</feature>
<evidence type="ECO:0000259" key="23">
    <source>
        <dbReference type="PROSITE" id="PS50873"/>
    </source>
</evidence>
<feature type="binding site" evidence="19">
    <location>
        <position position="100"/>
    </location>
    <ligand>
        <name>Ca(2+)</name>
        <dbReference type="ChEBI" id="CHEBI:29108"/>
        <label>1</label>
    </ligand>
</feature>
<dbReference type="PROSITE" id="PS00436">
    <property type="entry name" value="PEROXIDASE_2"/>
    <property type="match status" value="1"/>
</dbReference>
<evidence type="ECO:0000256" key="2">
    <source>
        <dbReference type="ARBA" id="ARBA00002322"/>
    </source>
</evidence>
<feature type="binding site" evidence="19">
    <location>
        <position position="215"/>
    </location>
    <ligand>
        <name>Ca(2+)</name>
        <dbReference type="ChEBI" id="CHEBI:29108"/>
        <label>2</label>
    </ligand>
</feature>
<feature type="binding site" evidence="19">
    <location>
        <position position="102"/>
    </location>
    <ligand>
        <name>Ca(2+)</name>
        <dbReference type="ChEBI" id="CHEBI:29108"/>
        <label>1</label>
    </ligand>
</feature>
<feature type="binding site" evidence="19">
    <location>
        <position position="98"/>
    </location>
    <ligand>
        <name>Ca(2+)</name>
        <dbReference type="ChEBI" id="CHEBI:29108"/>
        <label>1</label>
    </ligand>
</feature>
<sequence length="349" mass="39032">MRRFSSVFHLTFLLFAVICVGSALADSDEYDDEAAPALHISSLLDSDDDDYLSFAHYQKTCPDAEAIINRKVKEWVKKDYTLAPSLMRLHFHDCSVRGCDGSILLSHVGSERTSKASKTLRGFEVVDDIKKEVEKKCPKTVSCADILTAASRDATVIQGGPYWSIPYGRKDGKVSIDKEAESVPTAHENVTSLIEFYQSKGLNALDLVALSGAHTIGRTSCETIQHRLYDYEGTGKPDSLLDERYANYLTRKCRWGSDYVELEGMSPGKFNNQYYKNLQKKMGLLRTDQMLYADSRTSPFVNAMAYAPDSVFHNQFAASMTKFGNILDPEVQEGGEVRADCGYVNSYDY</sequence>
<evidence type="ECO:0000256" key="3">
    <source>
        <dbReference type="ARBA" id="ARBA00004613"/>
    </source>
</evidence>
<keyword evidence="8 22" id="KW-0349">Heme</keyword>
<dbReference type="InterPro" id="IPR010255">
    <property type="entry name" value="Haem_peroxidase_sf"/>
</dbReference>
<evidence type="ECO:0000256" key="13">
    <source>
        <dbReference type="ARBA" id="ARBA00023004"/>
    </source>
</evidence>
<keyword evidence="7 22" id="KW-0575">Peroxidase</keyword>
<dbReference type="InterPro" id="IPR019794">
    <property type="entry name" value="Peroxidases_AS"/>
</dbReference>
<feature type="binding site" evidence="18">
    <location>
        <position position="184"/>
    </location>
    <ligand>
        <name>substrate</name>
    </ligand>
</feature>
<comment type="similarity">
    <text evidence="22">Belongs to the peroxidase family. Classical plant (class III) peroxidase subfamily.</text>
</comment>
<evidence type="ECO:0000256" key="14">
    <source>
        <dbReference type="ARBA" id="ARBA00023157"/>
    </source>
</evidence>
<evidence type="ECO:0000256" key="21">
    <source>
        <dbReference type="PIRSR" id="PIRSR600823-5"/>
    </source>
</evidence>
<name>A0AAV0QL45_9ROSI</name>
<dbReference type="Gene3D" id="1.10.520.10">
    <property type="match status" value="1"/>
</dbReference>
<dbReference type="FunFam" id="1.10.520.10:FF:000006">
    <property type="entry name" value="Peroxidase"/>
    <property type="match status" value="1"/>
</dbReference>
<dbReference type="PRINTS" id="PR00461">
    <property type="entry name" value="PLPEROXIDASE"/>
</dbReference>
<feature type="disulfide bond" evidence="21">
    <location>
        <begin position="61"/>
        <end position="137"/>
    </location>
</feature>
<dbReference type="InterPro" id="IPR000823">
    <property type="entry name" value="Peroxidase_pln"/>
</dbReference>
<reference evidence="24" key="1">
    <citation type="submission" date="2022-08" db="EMBL/GenBank/DDBJ databases">
        <authorList>
            <person name="Gutierrez-Valencia J."/>
        </authorList>
    </citation>
    <scope>NUCLEOTIDE SEQUENCE</scope>
</reference>
<dbReference type="EMBL" id="CAMGYJ010000009">
    <property type="protein sequence ID" value="CAI0546220.1"/>
    <property type="molecule type" value="Genomic_DNA"/>
</dbReference>
<comment type="function">
    <text evidence="2">Removal of H(2)O(2), oxidation of toxic reductants, biosynthesis and degradation of lignin, suberization, auxin catabolism, response to environmental stresses such as wounding, pathogen attack and oxidative stress. These functions might be dependent on each isozyme/isoform in each plant tissue.</text>
</comment>
<keyword evidence="9 19" id="KW-0479">Metal-binding</keyword>
<comment type="similarity">
    <text evidence="4">Belongs to the peroxidase family. Ascorbate peroxidase subfamily.</text>
</comment>
<feature type="domain" description="Plant heme peroxidase family profile" evidence="23">
    <location>
        <begin position="51"/>
        <end position="345"/>
    </location>
</feature>
<evidence type="ECO:0000256" key="1">
    <source>
        <dbReference type="ARBA" id="ARBA00000189"/>
    </source>
</evidence>
<dbReference type="PROSITE" id="PS50873">
    <property type="entry name" value="PEROXIDASE_4"/>
    <property type="match status" value="1"/>
</dbReference>
<keyword evidence="10 22" id="KW-0732">Signal</keyword>
<evidence type="ECO:0000256" key="8">
    <source>
        <dbReference type="ARBA" id="ARBA00022617"/>
    </source>
</evidence>
<evidence type="ECO:0000256" key="16">
    <source>
        <dbReference type="ARBA" id="ARBA00023324"/>
    </source>
</evidence>
<accession>A0AAV0QL45</accession>
<keyword evidence="12 22" id="KW-0560">Oxidoreductase</keyword>
<dbReference type="GO" id="GO:0020037">
    <property type="term" value="F:heme binding"/>
    <property type="evidence" value="ECO:0007669"/>
    <property type="project" value="UniProtKB-UniRule"/>
</dbReference>
<proteinExistence type="inferred from homology"/>
<keyword evidence="14 21" id="KW-1015">Disulfide bond</keyword>
<evidence type="ECO:0000256" key="20">
    <source>
        <dbReference type="PIRSR" id="PIRSR600823-4"/>
    </source>
</evidence>
<dbReference type="PRINTS" id="PR00458">
    <property type="entry name" value="PEROXIDASE"/>
</dbReference>
<keyword evidence="13 19" id="KW-0408">Iron</keyword>
<dbReference type="Gene3D" id="1.10.420.10">
    <property type="entry name" value="Peroxidase, domain 2"/>
    <property type="match status" value="1"/>
</dbReference>
<evidence type="ECO:0000256" key="4">
    <source>
        <dbReference type="ARBA" id="ARBA00006873"/>
    </source>
</evidence>
<feature type="binding site" evidence="19">
    <location>
        <position position="111"/>
    </location>
    <ligand>
        <name>Ca(2+)</name>
        <dbReference type="ChEBI" id="CHEBI:29108"/>
        <label>1</label>
    </ligand>
</feature>
<dbReference type="InterPro" id="IPR019793">
    <property type="entry name" value="Peroxidases_heam-ligand_BS"/>
</dbReference>
<feature type="binding site" evidence="19">
    <location>
        <position position="93"/>
    </location>
    <ligand>
        <name>Ca(2+)</name>
        <dbReference type="ChEBI" id="CHEBI:29108"/>
        <label>1</label>
    </ligand>
</feature>
<evidence type="ECO:0000256" key="10">
    <source>
        <dbReference type="ARBA" id="ARBA00022729"/>
    </source>
</evidence>
<dbReference type="EC" id="1.11.1.7" evidence="5 22"/>
<evidence type="ECO:0000256" key="9">
    <source>
        <dbReference type="ARBA" id="ARBA00022723"/>
    </source>
</evidence>
<dbReference type="FunFam" id="1.10.420.10:FF:000001">
    <property type="entry name" value="Peroxidase"/>
    <property type="match status" value="1"/>
</dbReference>
<dbReference type="GO" id="GO:0046872">
    <property type="term" value="F:metal ion binding"/>
    <property type="evidence" value="ECO:0007669"/>
    <property type="project" value="UniProtKB-UniRule"/>
</dbReference>
<evidence type="ECO:0000256" key="22">
    <source>
        <dbReference type="RuleBase" id="RU362060"/>
    </source>
</evidence>
<evidence type="ECO:0000256" key="17">
    <source>
        <dbReference type="PIRSR" id="PIRSR600823-1"/>
    </source>
</evidence>
<protein>
    <recommendedName>
        <fullName evidence="5 22">Peroxidase</fullName>
        <ecNumber evidence="5 22">1.11.1.7</ecNumber>
    </recommendedName>
</protein>
<keyword evidence="6 22" id="KW-0964">Secreted</keyword>
<dbReference type="InterPro" id="IPR033905">
    <property type="entry name" value="Secretory_peroxidase"/>
</dbReference>
<comment type="cofactor">
    <cofactor evidence="19 22">
        <name>Ca(2+)</name>
        <dbReference type="ChEBI" id="CHEBI:29108"/>
    </cofactor>
    <text evidence="19 22">Binds 2 calcium ions per subunit.</text>
</comment>
<evidence type="ECO:0000256" key="12">
    <source>
        <dbReference type="ARBA" id="ARBA00023002"/>
    </source>
</evidence>
<dbReference type="PROSITE" id="PS00435">
    <property type="entry name" value="PEROXIDASE_1"/>
    <property type="match status" value="1"/>
</dbReference>
<dbReference type="Pfam" id="PF00141">
    <property type="entry name" value="peroxidase"/>
    <property type="match status" value="1"/>
</dbReference>
<evidence type="ECO:0000256" key="5">
    <source>
        <dbReference type="ARBA" id="ARBA00012313"/>
    </source>
</evidence>
<feature type="active site" description="Proton acceptor" evidence="17">
    <location>
        <position position="92"/>
    </location>
</feature>
<keyword evidence="15" id="KW-0325">Glycoprotein</keyword>
<keyword evidence="16 22" id="KW-0376">Hydrogen peroxide</keyword>
<dbReference type="CDD" id="cd00693">
    <property type="entry name" value="secretory_peroxidase"/>
    <property type="match status" value="1"/>
</dbReference>
<keyword evidence="25" id="KW-1185">Reference proteome</keyword>
<dbReference type="GO" id="GO:0005576">
    <property type="term" value="C:extracellular region"/>
    <property type="evidence" value="ECO:0007669"/>
    <property type="project" value="UniProtKB-SubCell"/>
</dbReference>
<feature type="disulfide bond" evidence="21">
    <location>
        <begin position="94"/>
        <end position="99"/>
    </location>
</feature>
<comment type="catalytic activity">
    <reaction evidence="1 22">
        <text>2 a phenolic donor + H2O2 = 2 a phenolic radical donor + 2 H2O</text>
        <dbReference type="Rhea" id="RHEA:56136"/>
        <dbReference type="ChEBI" id="CHEBI:15377"/>
        <dbReference type="ChEBI" id="CHEBI:16240"/>
        <dbReference type="ChEBI" id="CHEBI:139520"/>
        <dbReference type="ChEBI" id="CHEBI:139521"/>
        <dbReference type="EC" id="1.11.1.7"/>
    </reaction>
</comment>
<evidence type="ECO:0000256" key="6">
    <source>
        <dbReference type="ARBA" id="ARBA00022525"/>
    </source>
</evidence>
<comment type="subcellular location">
    <subcellularLocation>
        <location evidence="3 22">Secreted</location>
    </subcellularLocation>
</comment>
<feature type="chain" id="PRO_5043091662" description="Peroxidase" evidence="22">
    <location>
        <begin position="26"/>
        <end position="349"/>
    </location>
</feature>
<feature type="site" description="Transition state stabilizer" evidence="20">
    <location>
        <position position="88"/>
    </location>
</feature>
<dbReference type="InterPro" id="IPR002016">
    <property type="entry name" value="Haem_peroxidase"/>
</dbReference>
<feature type="binding site" description="axial binding residue" evidence="19">
    <location>
        <position position="214"/>
    </location>
    <ligand>
        <name>heme b</name>
        <dbReference type="ChEBI" id="CHEBI:60344"/>
    </ligand>
    <ligandPart>
        <name>Fe</name>
        <dbReference type="ChEBI" id="CHEBI:18248"/>
    </ligandPart>
</feature>
<dbReference type="GO" id="GO:0140825">
    <property type="term" value="F:lactoperoxidase activity"/>
    <property type="evidence" value="ECO:0007669"/>
    <property type="project" value="UniProtKB-EC"/>
</dbReference>
<comment type="caution">
    <text evidence="24">The sequence shown here is derived from an EMBL/GenBank/DDBJ whole genome shotgun (WGS) entry which is preliminary data.</text>
</comment>
<evidence type="ECO:0000256" key="11">
    <source>
        <dbReference type="ARBA" id="ARBA00022837"/>
    </source>
</evidence>
<evidence type="ECO:0000256" key="7">
    <source>
        <dbReference type="ARBA" id="ARBA00022559"/>
    </source>
</evidence>
<dbReference type="Proteomes" id="UP001154282">
    <property type="component" value="Unassembled WGS sequence"/>
</dbReference>